<proteinExistence type="inferred from homology"/>
<comment type="cofactor">
    <cofactor evidence="4">
        <name>Mg(2+)</name>
        <dbReference type="ChEBI" id="CHEBI:18420"/>
    </cofactor>
</comment>
<dbReference type="Gene3D" id="2.170.190.11">
    <property type="entry name" value="Molybdopterin biosynthesis moea protein, domain 3"/>
    <property type="match status" value="1"/>
</dbReference>
<evidence type="ECO:0000256" key="3">
    <source>
        <dbReference type="ARBA" id="ARBA00047317"/>
    </source>
</evidence>
<dbReference type="InterPro" id="IPR036135">
    <property type="entry name" value="MoeA_linker/N_sf"/>
</dbReference>
<organism evidence="6 7">
    <name type="scientific">Alienimonas chondri</name>
    <dbReference type="NCBI Taxonomy" id="2681879"/>
    <lineage>
        <taxon>Bacteria</taxon>
        <taxon>Pseudomonadati</taxon>
        <taxon>Planctomycetota</taxon>
        <taxon>Planctomycetia</taxon>
        <taxon>Planctomycetales</taxon>
        <taxon>Planctomycetaceae</taxon>
        <taxon>Alienimonas</taxon>
    </lineage>
</organism>
<dbReference type="InterPro" id="IPR036425">
    <property type="entry name" value="MoaB/Mog-like_dom_sf"/>
</dbReference>
<dbReference type="Pfam" id="PF00994">
    <property type="entry name" value="MoCF_biosynth"/>
    <property type="match status" value="1"/>
</dbReference>
<keyword evidence="4" id="KW-0500">Molybdenum</keyword>
<dbReference type="SMART" id="SM00852">
    <property type="entry name" value="MoCF_biosynth"/>
    <property type="match status" value="1"/>
</dbReference>
<dbReference type="EC" id="2.10.1.1" evidence="4"/>
<comment type="function">
    <text evidence="1 4">Catalyzes the insertion of molybdate into adenylated molybdopterin with the concomitant release of AMP.</text>
</comment>
<dbReference type="InterPro" id="IPR005110">
    <property type="entry name" value="MoeA_linker/N"/>
</dbReference>
<name>A0ABX1VF50_9PLAN</name>
<keyword evidence="4" id="KW-0479">Metal-binding</keyword>
<gene>
    <name evidence="6" type="ORF">LzC2_27100</name>
</gene>
<evidence type="ECO:0000313" key="7">
    <source>
        <dbReference type="Proteomes" id="UP000609651"/>
    </source>
</evidence>
<reference evidence="6 7" key="1">
    <citation type="journal article" date="2020" name="Syst. Appl. Microbiol.">
        <title>Alienimonas chondri sp. nov., a novel planctomycete isolated from the biofilm of the red alga Chondrus crispus.</title>
        <authorList>
            <person name="Vitorino I."/>
            <person name="Albuquerque L."/>
            <person name="Wiegand S."/>
            <person name="Kallscheuer N."/>
            <person name="da Costa M.S."/>
            <person name="Lobo-da-Cunha A."/>
            <person name="Jogler C."/>
            <person name="Lage O.M."/>
        </authorList>
    </citation>
    <scope>NUCLEOTIDE SEQUENCE [LARGE SCALE GENOMIC DNA]</scope>
    <source>
        <strain evidence="6 7">LzC2</strain>
    </source>
</reference>
<dbReference type="PANTHER" id="PTHR10192:SF5">
    <property type="entry name" value="GEPHYRIN"/>
    <property type="match status" value="1"/>
</dbReference>
<dbReference type="SUPFAM" id="SSF53218">
    <property type="entry name" value="Molybdenum cofactor biosynthesis proteins"/>
    <property type="match status" value="1"/>
</dbReference>
<keyword evidence="4" id="KW-0501">Molybdenum cofactor biosynthesis</keyword>
<dbReference type="Gene3D" id="2.40.340.10">
    <property type="entry name" value="MoeA, C-terminal, domain IV"/>
    <property type="match status" value="1"/>
</dbReference>
<dbReference type="Gene3D" id="3.40.980.10">
    <property type="entry name" value="MoaB/Mog-like domain"/>
    <property type="match status" value="1"/>
</dbReference>
<keyword evidence="4" id="KW-0808">Transferase</keyword>
<dbReference type="Proteomes" id="UP000609651">
    <property type="component" value="Unassembled WGS sequence"/>
</dbReference>
<sequence>MPTFAFDSPAAAIAASKAALATAGMEDVPLSDAVGRVLAVAPALDRDSPACDLSAMDGYAVQTAELPAGGEGIAVIGEAAAGFPPPPHVAGTAVRIFTGAPLSGGCDRVIRQEDVRFEEGPGGVDRITPLAGWDAAKEAGANVRRRGENGRADDPLAEPGVVVTAALVAAVAACGIDRLTVRRRVRVAILVTGSEVREPGGDPAIPRLPPWQIRDANGPAVAALLGRRPYLDVSEPIYVGDDPAALGRAFAGLLDCHDAVMTTGGVSVGDHDAVPDAVRALGGTTLFHGLPIRPGKPVFAAAFGTSDRGGRLALGLPGNPVAALCVARRIGVELLRHVAGCAGEEPTLLVDMTPTDGRPLPLWRFWPVLLRTEGGTTTAEALAGRGASDTVALARSDGFVEVPLHEPMAGRYPFRAW</sequence>
<dbReference type="EMBL" id="WTPX01000087">
    <property type="protein sequence ID" value="NNJ26621.1"/>
    <property type="molecule type" value="Genomic_DNA"/>
</dbReference>
<evidence type="ECO:0000256" key="4">
    <source>
        <dbReference type="RuleBase" id="RU365090"/>
    </source>
</evidence>
<evidence type="ECO:0000256" key="1">
    <source>
        <dbReference type="ARBA" id="ARBA00002901"/>
    </source>
</evidence>
<comment type="catalytic activity">
    <reaction evidence="3">
        <text>adenylyl-molybdopterin + molybdate = Mo-molybdopterin + AMP + H(+)</text>
        <dbReference type="Rhea" id="RHEA:35047"/>
        <dbReference type="ChEBI" id="CHEBI:15378"/>
        <dbReference type="ChEBI" id="CHEBI:36264"/>
        <dbReference type="ChEBI" id="CHEBI:62727"/>
        <dbReference type="ChEBI" id="CHEBI:71302"/>
        <dbReference type="ChEBI" id="CHEBI:456215"/>
        <dbReference type="EC" id="2.10.1.1"/>
    </reaction>
</comment>
<keyword evidence="4" id="KW-0460">Magnesium</keyword>
<protein>
    <recommendedName>
        <fullName evidence="4">Molybdopterin molybdenumtransferase</fullName>
        <ecNumber evidence="4">2.10.1.1</ecNumber>
    </recommendedName>
</protein>
<comment type="similarity">
    <text evidence="2 4">Belongs to the MoeA family.</text>
</comment>
<dbReference type="InterPro" id="IPR038987">
    <property type="entry name" value="MoeA-like"/>
</dbReference>
<dbReference type="RefSeq" id="WP_171187786.1">
    <property type="nucleotide sequence ID" value="NZ_WTPX01000087.1"/>
</dbReference>
<feature type="domain" description="MoaB/Mog" evidence="5">
    <location>
        <begin position="188"/>
        <end position="337"/>
    </location>
</feature>
<keyword evidence="7" id="KW-1185">Reference proteome</keyword>
<evidence type="ECO:0000313" key="6">
    <source>
        <dbReference type="EMBL" id="NNJ26621.1"/>
    </source>
</evidence>
<comment type="caution">
    <text evidence="6">The sequence shown here is derived from an EMBL/GenBank/DDBJ whole genome shotgun (WGS) entry which is preliminary data.</text>
</comment>
<dbReference type="InterPro" id="IPR001453">
    <property type="entry name" value="MoaB/Mog_dom"/>
</dbReference>
<dbReference type="Gene3D" id="3.90.105.10">
    <property type="entry name" value="Molybdopterin biosynthesis moea protein, domain 2"/>
    <property type="match status" value="1"/>
</dbReference>
<dbReference type="PANTHER" id="PTHR10192">
    <property type="entry name" value="MOLYBDOPTERIN BIOSYNTHESIS PROTEIN"/>
    <property type="match status" value="1"/>
</dbReference>
<comment type="pathway">
    <text evidence="4">Cofactor biosynthesis; molybdopterin biosynthesis.</text>
</comment>
<accession>A0ABX1VF50</accession>
<dbReference type="Pfam" id="PF03453">
    <property type="entry name" value="MoeA_N"/>
    <property type="match status" value="1"/>
</dbReference>
<dbReference type="InterPro" id="IPR036688">
    <property type="entry name" value="MoeA_C_domain_IV_sf"/>
</dbReference>
<dbReference type="SUPFAM" id="SSF63882">
    <property type="entry name" value="MoeA N-terminal region -like"/>
    <property type="match status" value="1"/>
</dbReference>
<dbReference type="CDD" id="cd00887">
    <property type="entry name" value="MoeA"/>
    <property type="match status" value="1"/>
</dbReference>
<evidence type="ECO:0000259" key="5">
    <source>
        <dbReference type="SMART" id="SM00852"/>
    </source>
</evidence>
<evidence type="ECO:0000256" key="2">
    <source>
        <dbReference type="ARBA" id="ARBA00010763"/>
    </source>
</evidence>